<dbReference type="PANTHER" id="PTHR16487">
    <property type="entry name" value="PPP4R2-RELATED PROTEIN"/>
    <property type="match status" value="1"/>
</dbReference>
<dbReference type="PANTHER" id="PTHR16487:SF0">
    <property type="entry name" value="PROTEIN PHOSPHATASE 4 REGULATORY SUBUNIT 2-RELATED"/>
    <property type="match status" value="1"/>
</dbReference>
<keyword evidence="4" id="KW-1185">Reference proteome</keyword>
<evidence type="ECO:0000313" key="4">
    <source>
        <dbReference type="Proteomes" id="UP001215598"/>
    </source>
</evidence>
<evidence type="ECO:0000313" key="3">
    <source>
        <dbReference type="EMBL" id="KAJ7751990.1"/>
    </source>
</evidence>
<dbReference type="GO" id="GO:0030289">
    <property type="term" value="C:protein phosphatase 4 complex"/>
    <property type="evidence" value="ECO:0007669"/>
    <property type="project" value="InterPro"/>
</dbReference>
<comment type="caution">
    <text evidence="3">The sequence shown here is derived from an EMBL/GenBank/DDBJ whole genome shotgun (WGS) entry which is preliminary data.</text>
</comment>
<name>A0AAD7N932_9AGAR</name>
<feature type="region of interest" description="Disordered" evidence="2">
    <location>
        <begin position="45"/>
        <end position="66"/>
    </location>
</feature>
<gene>
    <name evidence="3" type="ORF">B0H16DRAFT_1887323</name>
</gene>
<dbReference type="Pfam" id="PF09184">
    <property type="entry name" value="PPP4R2"/>
    <property type="match status" value="1"/>
</dbReference>
<evidence type="ECO:0000256" key="2">
    <source>
        <dbReference type="SAM" id="MobiDB-lite"/>
    </source>
</evidence>
<evidence type="ECO:0000256" key="1">
    <source>
        <dbReference type="ARBA" id="ARBA00009207"/>
    </source>
</evidence>
<sequence>MYVWQPEHKAILEHIQATDTLNSEWPLLRDIIKYKIDQNTALFLASPERPKPPPPFQPEPTASGGLKLPPFPLRNSSVPVPVNFMTPQQAAEMKQSVFELLDQFDSNPPFTIQRVCELCLHPRQNYTSVGKYLRAVEKALLVTSTHDSFPPLTESQKDTTIRTMTSIGGNPYPADPALLPDPIPPRRCPAIQIAQPAAFPTHPLETRALGLVDELDDPAPGHMSQHPVALTAVTTSDGDQFVDSLEARFVRAQDADAGGDGMFVEENKENSRT</sequence>
<accession>A0AAD7N932</accession>
<dbReference type="Proteomes" id="UP001215598">
    <property type="component" value="Unassembled WGS sequence"/>
</dbReference>
<dbReference type="GO" id="GO:0019888">
    <property type="term" value="F:protein phosphatase regulator activity"/>
    <property type="evidence" value="ECO:0007669"/>
    <property type="project" value="InterPro"/>
</dbReference>
<comment type="similarity">
    <text evidence="1">Belongs to the PPP4R2 family.</text>
</comment>
<dbReference type="GO" id="GO:0005737">
    <property type="term" value="C:cytoplasm"/>
    <property type="evidence" value="ECO:0007669"/>
    <property type="project" value="TreeGrafter"/>
</dbReference>
<proteinExistence type="inferred from homology"/>
<organism evidence="3 4">
    <name type="scientific">Mycena metata</name>
    <dbReference type="NCBI Taxonomy" id="1033252"/>
    <lineage>
        <taxon>Eukaryota</taxon>
        <taxon>Fungi</taxon>
        <taxon>Dikarya</taxon>
        <taxon>Basidiomycota</taxon>
        <taxon>Agaricomycotina</taxon>
        <taxon>Agaricomycetes</taxon>
        <taxon>Agaricomycetidae</taxon>
        <taxon>Agaricales</taxon>
        <taxon>Marasmiineae</taxon>
        <taxon>Mycenaceae</taxon>
        <taxon>Mycena</taxon>
    </lineage>
</organism>
<dbReference type="AlphaFoldDB" id="A0AAD7N932"/>
<dbReference type="InterPro" id="IPR015267">
    <property type="entry name" value="PPP4R2"/>
</dbReference>
<protein>
    <submittedName>
        <fullName evidence="3">PPP4R2-domain-containing protein</fullName>
    </submittedName>
</protein>
<reference evidence="3" key="1">
    <citation type="submission" date="2023-03" db="EMBL/GenBank/DDBJ databases">
        <title>Massive genome expansion in bonnet fungi (Mycena s.s.) driven by repeated elements and novel gene families across ecological guilds.</title>
        <authorList>
            <consortium name="Lawrence Berkeley National Laboratory"/>
            <person name="Harder C.B."/>
            <person name="Miyauchi S."/>
            <person name="Viragh M."/>
            <person name="Kuo A."/>
            <person name="Thoen E."/>
            <person name="Andreopoulos B."/>
            <person name="Lu D."/>
            <person name="Skrede I."/>
            <person name="Drula E."/>
            <person name="Henrissat B."/>
            <person name="Morin E."/>
            <person name="Kohler A."/>
            <person name="Barry K."/>
            <person name="LaButti K."/>
            <person name="Morin E."/>
            <person name="Salamov A."/>
            <person name="Lipzen A."/>
            <person name="Mereny Z."/>
            <person name="Hegedus B."/>
            <person name="Baldrian P."/>
            <person name="Stursova M."/>
            <person name="Weitz H."/>
            <person name="Taylor A."/>
            <person name="Grigoriev I.V."/>
            <person name="Nagy L.G."/>
            <person name="Martin F."/>
            <person name="Kauserud H."/>
        </authorList>
    </citation>
    <scope>NUCLEOTIDE SEQUENCE</scope>
    <source>
        <strain evidence="3">CBHHK182m</strain>
    </source>
</reference>
<dbReference type="GO" id="GO:0005634">
    <property type="term" value="C:nucleus"/>
    <property type="evidence" value="ECO:0007669"/>
    <property type="project" value="TreeGrafter"/>
</dbReference>
<dbReference type="EMBL" id="JARKIB010000060">
    <property type="protein sequence ID" value="KAJ7751990.1"/>
    <property type="molecule type" value="Genomic_DNA"/>
</dbReference>